<dbReference type="Proteomes" id="UP000256964">
    <property type="component" value="Unassembled WGS sequence"/>
</dbReference>
<keyword evidence="4 6" id="KW-0472">Membrane</keyword>
<feature type="transmembrane region" description="Helical" evidence="6">
    <location>
        <begin position="199"/>
        <end position="222"/>
    </location>
</feature>
<dbReference type="Pfam" id="PF07264">
    <property type="entry name" value="EI24"/>
    <property type="match status" value="1"/>
</dbReference>
<feature type="transmembrane region" description="Helical" evidence="6">
    <location>
        <begin position="81"/>
        <end position="102"/>
    </location>
</feature>
<dbReference type="GO" id="GO:0005783">
    <property type="term" value="C:endoplasmic reticulum"/>
    <property type="evidence" value="ECO:0007669"/>
    <property type="project" value="TreeGrafter"/>
</dbReference>
<evidence type="ECO:0000313" key="8">
    <source>
        <dbReference type="Proteomes" id="UP000256964"/>
    </source>
</evidence>
<feature type="transmembrane region" description="Helical" evidence="6">
    <location>
        <begin position="234"/>
        <end position="252"/>
    </location>
</feature>
<dbReference type="EMBL" id="KZ857389">
    <property type="protein sequence ID" value="RDX52700.1"/>
    <property type="molecule type" value="Genomic_DNA"/>
</dbReference>
<dbReference type="PANTHER" id="PTHR21389">
    <property type="entry name" value="P53 INDUCED PROTEIN"/>
    <property type="match status" value="1"/>
</dbReference>
<feature type="transmembrane region" description="Helical" evidence="6">
    <location>
        <begin position="172"/>
        <end position="193"/>
    </location>
</feature>
<dbReference type="PANTHER" id="PTHR21389:SF0">
    <property type="entry name" value="ETOPOSIDE-INDUCED PROTEIN 2.4 HOMOLOG"/>
    <property type="match status" value="1"/>
</dbReference>
<evidence type="ECO:0000256" key="1">
    <source>
        <dbReference type="ARBA" id="ARBA00004141"/>
    </source>
</evidence>
<dbReference type="AlphaFoldDB" id="A0A371DJJ2"/>
<feature type="transmembrane region" description="Helical" evidence="6">
    <location>
        <begin position="114"/>
        <end position="133"/>
    </location>
</feature>
<evidence type="ECO:0000256" key="4">
    <source>
        <dbReference type="ARBA" id="ARBA00023136"/>
    </source>
</evidence>
<keyword evidence="8" id="KW-1185">Reference proteome</keyword>
<dbReference type="GO" id="GO:0016236">
    <property type="term" value="P:macroautophagy"/>
    <property type="evidence" value="ECO:0007669"/>
    <property type="project" value="TreeGrafter"/>
</dbReference>
<keyword evidence="3 6" id="KW-1133">Transmembrane helix</keyword>
<feature type="region of interest" description="Disordered" evidence="5">
    <location>
        <begin position="378"/>
        <end position="403"/>
    </location>
</feature>
<proteinExistence type="predicted"/>
<dbReference type="GO" id="GO:0016020">
    <property type="term" value="C:membrane"/>
    <property type="evidence" value="ECO:0007669"/>
    <property type="project" value="UniProtKB-SubCell"/>
</dbReference>
<feature type="compositionally biased region" description="Low complexity" evidence="5">
    <location>
        <begin position="381"/>
        <end position="397"/>
    </location>
</feature>
<comment type="subcellular location">
    <subcellularLocation>
        <location evidence="1">Membrane</location>
        <topology evidence="1">Multi-pass membrane protein</topology>
    </subcellularLocation>
</comment>
<protein>
    <recommendedName>
        <fullName evidence="9">EI24-domain-containing protein</fullName>
    </recommendedName>
</protein>
<name>A0A371DJJ2_9APHY</name>
<evidence type="ECO:0000256" key="6">
    <source>
        <dbReference type="SAM" id="Phobius"/>
    </source>
</evidence>
<evidence type="ECO:0000256" key="5">
    <source>
        <dbReference type="SAM" id="MobiDB-lite"/>
    </source>
</evidence>
<evidence type="ECO:0000313" key="7">
    <source>
        <dbReference type="EMBL" id="RDX52700.1"/>
    </source>
</evidence>
<dbReference type="STRING" id="139420.A0A371DJJ2"/>
<gene>
    <name evidence="7" type="ORF">OH76DRAFT_1399951</name>
</gene>
<reference evidence="7 8" key="1">
    <citation type="journal article" date="2018" name="Biotechnol. Biofuels">
        <title>Integrative visual omics of the white-rot fungus Polyporus brumalis exposes the biotechnological potential of its oxidative enzymes for delignifying raw plant biomass.</title>
        <authorList>
            <person name="Miyauchi S."/>
            <person name="Rancon A."/>
            <person name="Drula E."/>
            <person name="Hage H."/>
            <person name="Chaduli D."/>
            <person name="Favel A."/>
            <person name="Grisel S."/>
            <person name="Henrissat B."/>
            <person name="Herpoel-Gimbert I."/>
            <person name="Ruiz-Duenas F.J."/>
            <person name="Chevret D."/>
            <person name="Hainaut M."/>
            <person name="Lin J."/>
            <person name="Wang M."/>
            <person name="Pangilinan J."/>
            <person name="Lipzen A."/>
            <person name="Lesage-Meessen L."/>
            <person name="Navarro D."/>
            <person name="Riley R."/>
            <person name="Grigoriev I.V."/>
            <person name="Zhou S."/>
            <person name="Raouche S."/>
            <person name="Rosso M.N."/>
        </authorList>
    </citation>
    <scope>NUCLEOTIDE SEQUENCE [LARGE SCALE GENOMIC DNA]</scope>
    <source>
        <strain evidence="7 8">BRFM 1820</strain>
    </source>
</reference>
<organism evidence="7 8">
    <name type="scientific">Lentinus brumalis</name>
    <dbReference type="NCBI Taxonomy" id="2498619"/>
    <lineage>
        <taxon>Eukaryota</taxon>
        <taxon>Fungi</taxon>
        <taxon>Dikarya</taxon>
        <taxon>Basidiomycota</taxon>
        <taxon>Agaricomycotina</taxon>
        <taxon>Agaricomycetes</taxon>
        <taxon>Polyporales</taxon>
        <taxon>Polyporaceae</taxon>
        <taxon>Lentinus</taxon>
    </lineage>
</organism>
<evidence type="ECO:0008006" key="9">
    <source>
        <dbReference type="Google" id="ProtNLM"/>
    </source>
</evidence>
<dbReference type="OrthoDB" id="266518at2759"/>
<dbReference type="InterPro" id="IPR059112">
    <property type="entry name" value="CysZ/EI24"/>
</dbReference>
<feature type="transmembrane region" description="Helical" evidence="6">
    <location>
        <begin position="258"/>
        <end position="274"/>
    </location>
</feature>
<sequence>MSRPSRQPRPHYASTLSSEFIQAPQYTSSRSAYPTFLSLQETAWLQLSCAARGLVDAFRWDTVARLVASDSEVRANVFKSLILNTVSLVSIYFFDWLLLPLAQSQQKWFHRNLGWFYQVLWLLPVVGVSFYLNSSWCTLIAKRAFTLQHGTRAAAQPPSTYNGMLNALATSAYRVVMVFTSVVVSFALAYIPYVGPPVGFAFLCWVDAYYCFEFIWTARGLSLARRVRHLEERWAYYFAFGLPSAALCMWGSSLANVALFALFFPAYIIMAMYARPVPLDPFNPTSSVRGATGGDDIVRYPSTLVPIRIPVFAPVIWLNDWIVRILSVGTGGSASANYGGARGVGIGTRHQRIPSDSVESIEEGEAVEMDTMSVRSALSASGRVRTRGVGTSGSTGRLGRKFD</sequence>
<keyword evidence="2 6" id="KW-0812">Transmembrane</keyword>
<accession>A0A371DJJ2</accession>
<evidence type="ECO:0000256" key="3">
    <source>
        <dbReference type="ARBA" id="ARBA00022989"/>
    </source>
</evidence>
<evidence type="ECO:0000256" key="2">
    <source>
        <dbReference type="ARBA" id="ARBA00022692"/>
    </source>
</evidence>